<evidence type="ECO:0000313" key="1">
    <source>
        <dbReference type="EMBL" id="KAF7831523.1"/>
    </source>
</evidence>
<name>A0A834TZD3_9FABA</name>
<proteinExistence type="predicted"/>
<gene>
    <name evidence="1" type="ORF">G2W53_013856</name>
</gene>
<sequence>MTIAKLPKERNRVSLEINLHELGGTAAQFFEAFPQTHQRHKVFNSRKALGGHLRVHKNLIWKTPNYLGRNNSIDGNHHENDNKFAMSSNLSYGTNRNTSSRAFPLGRPMYMGYPNNHLGLLPYRGSIGFRNSNAEAVRSFVRRFPTLSRNLLLKKYHNQNSHTYAPRVLCSACRYKMNTFSEFKDFNPHPGLEVSKLLNMKRPGFANLLPPQEAKFGGSSFYRDDNIKGETSASVRKRFFCEAPTNAVEARAPKRPMLRSLSHVGWKRNLPAIELDLFKDTNNSIPGTDGKEKVDEANMDISLHL</sequence>
<dbReference type="AlphaFoldDB" id="A0A834TZD3"/>
<evidence type="ECO:0000313" key="2">
    <source>
        <dbReference type="Proteomes" id="UP000634136"/>
    </source>
</evidence>
<reference evidence="1" key="1">
    <citation type="submission" date="2020-09" db="EMBL/GenBank/DDBJ databases">
        <title>Genome-Enabled Discovery of Anthraquinone Biosynthesis in Senna tora.</title>
        <authorList>
            <person name="Kang S.-H."/>
            <person name="Pandey R.P."/>
            <person name="Lee C.-M."/>
            <person name="Sim J.-S."/>
            <person name="Jeong J.-T."/>
            <person name="Choi B.-S."/>
            <person name="Jung M."/>
            <person name="Ginzburg D."/>
            <person name="Zhao K."/>
            <person name="Won S.Y."/>
            <person name="Oh T.-J."/>
            <person name="Yu Y."/>
            <person name="Kim N.-H."/>
            <person name="Lee O.R."/>
            <person name="Lee T.-H."/>
            <person name="Bashyal P."/>
            <person name="Kim T.-S."/>
            <person name="Lee W.-H."/>
            <person name="Kawkins C."/>
            <person name="Kim C.-K."/>
            <person name="Kim J.S."/>
            <person name="Ahn B.O."/>
            <person name="Rhee S.Y."/>
            <person name="Sohng J.K."/>
        </authorList>
    </citation>
    <scope>NUCLEOTIDE SEQUENCE</scope>
    <source>
        <tissue evidence="1">Leaf</tissue>
    </source>
</reference>
<dbReference type="Proteomes" id="UP000634136">
    <property type="component" value="Unassembled WGS sequence"/>
</dbReference>
<accession>A0A834TZD3</accession>
<keyword evidence="2" id="KW-1185">Reference proteome</keyword>
<organism evidence="1 2">
    <name type="scientific">Senna tora</name>
    <dbReference type="NCBI Taxonomy" id="362788"/>
    <lineage>
        <taxon>Eukaryota</taxon>
        <taxon>Viridiplantae</taxon>
        <taxon>Streptophyta</taxon>
        <taxon>Embryophyta</taxon>
        <taxon>Tracheophyta</taxon>
        <taxon>Spermatophyta</taxon>
        <taxon>Magnoliopsida</taxon>
        <taxon>eudicotyledons</taxon>
        <taxon>Gunneridae</taxon>
        <taxon>Pentapetalae</taxon>
        <taxon>rosids</taxon>
        <taxon>fabids</taxon>
        <taxon>Fabales</taxon>
        <taxon>Fabaceae</taxon>
        <taxon>Caesalpinioideae</taxon>
        <taxon>Cassia clade</taxon>
        <taxon>Senna</taxon>
    </lineage>
</organism>
<comment type="caution">
    <text evidence="1">The sequence shown here is derived from an EMBL/GenBank/DDBJ whole genome shotgun (WGS) entry which is preliminary data.</text>
</comment>
<protein>
    <submittedName>
        <fullName evidence="1">Uncharacterized protein</fullName>
    </submittedName>
</protein>
<dbReference type="EMBL" id="JAAIUW010000005">
    <property type="protein sequence ID" value="KAF7831523.1"/>
    <property type="molecule type" value="Genomic_DNA"/>
</dbReference>